<feature type="chain" id="PRO_5002431737" evidence="1">
    <location>
        <begin position="21"/>
        <end position="45"/>
    </location>
</feature>
<dbReference type="EMBL" id="GBXM01085295">
    <property type="protein sequence ID" value="JAH23282.1"/>
    <property type="molecule type" value="Transcribed_RNA"/>
</dbReference>
<protein>
    <submittedName>
        <fullName evidence="2">Uncharacterized protein</fullName>
    </submittedName>
</protein>
<organism evidence="2">
    <name type="scientific">Anguilla anguilla</name>
    <name type="common">European freshwater eel</name>
    <name type="synonym">Muraena anguilla</name>
    <dbReference type="NCBI Taxonomy" id="7936"/>
    <lineage>
        <taxon>Eukaryota</taxon>
        <taxon>Metazoa</taxon>
        <taxon>Chordata</taxon>
        <taxon>Craniata</taxon>
        <taxon>Vertebrata</taxon>
        <taxon>Euteleostomi</taxon>
        <taxon>Actinopterygii</taxon>
        <taxon>Neopterygii</taxon>
        <taxon>Teleostei</taxon>
        <taxon>Anguilliformes</taxon>
        <taxon>Anguillidae</taxon>
        <taxon>Anguilla</taxon>
    </lineage>
</organism>
<reference evidence="2" key="1">
    <citation type="submission" date="2014-11" db="EMBL/GenBank/DDBJ databases">
        <authorList>
            <person name="Amaro Gonzalez C."/>
        </authorList>
    </citation>
    <scope>NUCLEOTIDE SEQUENCE</scope>
</reference>
<keyword evidence="1" id="KW-0732">Signal</keyword>
<evidence type="ECO:0000313" key="2">
    <source>
        <dbReference type="EMBL" id="JAH23282.1"/>
    </source>
</evidence>
<dbReference type="AlphaFoldDB" id="A0A0E9R3H2"/>
<proteinExistence type="predicted"/>
<accession>A0A0E9R3H2</accession>
<sequence>MARSCVPFVLCISLFCKVVTEGCGRLCCCASYECSVFNNTLPEYV</sequence>
<name>A0A0E9R3H2_ANGAN</name>
<evidence type="ECO:0000256" key="1">
    <source>
        <dbReference type="SAM" id="SignalP"/>
    </source>
</evidence>
<reference evidence="2" key="2">
    <citation type="journal article" date="2015" name="Fish Shellfish Immunol.">
        <title>Early steps in the European eel (Anguilla anguilla)-Vibrio vulnificus interaction in the gills: Role of the RtxA13 toxin.</title>
        <authorList>
            <person name="Callol A."/>
            <person name="Pajuelo D."/>
            <person name="Ebbesson L."/>
            <person name="Teles M."/>
            <person name="MacKenzie S."/>
            <person name="Amaro C."/>
        </authorList>
    </citation>
    <scope>NUCLEOTIDE SEQUENCE</scope>
</reference>
<feature type="signal peptide" evidence="1">
    <location>
        <begin position="1"/>
        <end position="20"/>
    </location>
</feature>